<name>A0A7Y3TXU3_9GAMM</name>
<protein>
    <submittedName>
        <fullName evidence="1">Uncharacterized protein</fullName>
    </submittedName>
</protein>
<reference evidence="1 2" key="1">
    <citation type="submission" date="2020-05" db="EMBL/GenBank/DDBJ databases">
        <authorList>
            <person name="Ruan W."/>
            <person name="Jeon C.O."/>
            <person name="Chun B.H."/>
        </authorList>
    </citation>
    <scope>NUCLEOTIDE SEQUENCE [LARGE SCALE GENOMIC DNA]</scope>
    <source>
        <strain evidence="1 2">TBZ9</strain>
    </source>
</reference>
<sequence>MALYLLVLGVCVLVIGGVLAILLTSGTPRYRTEPEDLLNLFDKALESEINETEWNAIIGYPIRHNEYLDGVRRRAGRLMDQHGRHWQLAQGKSLLDKEGKAELQALRDHLAAHTALHRP</sequence>
<keyword evidence="2" id="KW-1185">Reference proteome</keyword>
<accession>A0A7Y3TXU3</accession>
<dbReference type="RefSeq" id="WP_171702533.1">
    <property type="nucleotide sequence ID" value="NZ_JABFHI010000004.1"/>
</dbReference>
<comment type="caution">
    <text evidence="1">The sequence shown here is derived from an EMBL/GenBank/DDBJ whole genome shotgun (WGS) entry which is preliminary data.</text>
</comment>
<evidence type="ECO:0000313" key="2">
    <source>
        <dbReference type="Proteomes" id="UP000588806"/>
    </source>
</evidence>
<evidence type="ECO:0000313" key="1">
    <source>
        <dbReference type="EMBL" id="NOG32064.1"/>
    </source>
</evidence>
<dbReference type="Proteomes" id="UP000588806">
    <property type="component" value="Unassembled WGS sequence"/>
</dbReference>
<reference evidence="1 2" key="2">
    <citation type="submission" date="2020-06" db="EMBL/GenBank/DDBJ databases">
        <title>Halomonas songnenensis sp. nov., a moderately halophilic bacterium isolated from saline and alkaline soils.</title>
        <authorList>
            <person name="Jiang J."/>
            <person name="Pan Y."/>
        </authorList>
    </citation>
    <scope>NUCLEOTIDE SEQUENCE [LARGE SCALE GENOMIC DNA]</scope>
    <source>
        <strain evidence="1 2">TBZ9</strain>
    </source>
</reference>
<proteinExistence type="predicted"/>
<organism evidence="1 2">
    <name type="scientific">Vreelandella azerica</name>
    <dbReference type="NCBI Taxonomy" id="2732867"/>
    <lineage>
        <taxon>Bacteria</taxon>
        <taxon>Pseudomonadati</taxon>
        <taxon>Pseudomonadota</taxon>
        <taxon>Gammaproteobacteria</taxon>
        <taxon>Oceanospirillales</taxon>
        <taxon>Halomonadaceae</taxon>
        <taxon>Vreelandella</taxon>
    </lineage>
</organism>
<dbReference type="AlphaFoldDB" id="A0A7Y3TXU3"/>
<dbReference type="EMBL" id="JABFHI010000004">
    <property type="protein sequence ID" value="NOG32064.1"/>
    <property type="molecule type" value="Genomic_DNA"/>
</dbReference>
<gene>
    <name evidence="1" type="ORF">HLB35_10385</name>
</gene>